<evidence type="ECO:0000256" key="1">
    <source>
        <dbReference type="SAM" id="MobiDB-lite"/>
    </source>
</evidence>
<protein>
    <submittedName>
        <fullName evidence="3">Uncharacterized protein</fullName>
    </submittedName>
</protein>
<dbReference type="EMBL" id="SORZ01000002">
    <property type="protein sequence ID" value="TPW34183.1"/>
    <property type="molecule type" value="Genomic_DNA"/>
</dbReference>
<feature type="transmembrane region" description="Helical" evidence="2">
    <location>
        <begin position="101"/>
        <end position="121"/>
    </location>
</feature>
<sequence length="175" mass="19863">MSIGQIFHRMDALLLDDVFEPIVYRLRDWTQPFALGSSFLLGSVVLQAATTLLPMLGGANFADNIQGVLAFLCGLVIYFSFQRFAPLVRPGQPNPLRPMLFSLRVVVLLYVIGCSVVLWWRPPPRSVLLWEELDILSQLVFVIGLYFMSCQPPPPARQSQREERRQTLQAMPEQS</sequence>
<dbReference type="AlphaFoldDB" id="A0A506ULX3"/>
<keyword evidence="2" id="KW-0812">Transmembrane</keyword>
<keyword evidence="2" id="KW-1133">Transmembrane helix</keyword>
<feature type="region of interest" description="Disordered" evidence="1">
    <location>
        <begin position="153"/>
        <end position="175"/>
    </location>
</feature>
<evidence type="ECO:0000313" key="3">
    <source>
        <dbReference type="EMBL" id="TPW34183.1"/>
    </source>
</evidence>
<gene>
    <name evidence="3" type="ORF">E3202_06595</name>
</gene>
<name>A0A506ULX3_9PROT</name>
<proteinExistence type="predicted"/>
<evidence type="ECO:0000256" key="2">
    <source>
        <dbReference type="SAM" id="Phobius"/>
    </source>
</evidence>
<organism evidence="3 4">
    <name type="scientific">Oecophyllibacter saccharovorans</name>
    <dbReference type="NCBI Taxonomy" id="2558360"/>
    <lineage>
        <taxon>Bacteria</taxon>
        <taxon>Pseudomonadati</taxon>
        <taxon>Pseudomonadota</taxon>
        <taxon>Alphaproteobacteria</taxon>
        <taxon>Acetobacterales</taxon>
        <taxon>Acetobacteraceae</taxon>
        <taxon>Oecophyllibacter</taxon>
    </lineage>
</organism>
<feature type="transmembrane region" description="Helical" evidence="2">
    <location>
        <begin position="33"/>
        <end position="53"/>
    </location>
</feature>
<dbReference type="Proteomes" id="UP000315037">
    <property type="component" value="Unassembled WGS sequence"/>
</dbReference>
<comment type="caution">
    <text evidence="3">The sequence shown here is derived from an EMBL/GenBank/DDBJ whole genome shotgun (WGS) entry which is preliminary data.</text>
</comment>
<keyword evidence="2" id="KW-0472">Membrane</keyword>
<feature type="transmembrane region" description="Helical" evidence="2">
    <location>
        <begin position="65"/>
        <end position="81"/>
    </location>
</feature>
<evidence type="ECO:0000313" key="4">
    <source>
        <dbReference type="Proteomes" id="UP000315037"/>
    </source>
</evidence>
<keyword evidence="4" id="KW-1185">Reference proteome</keyword>
<accession>A0A506ULX3</accession>
<dbReference type="RefSeq" id="WP_141451474.1">
    <property type="nucleotide sequence ID" value="NZ_CP038143.1"/>
</dbReference>
<reference evidence="3 4" key="1">
    <citation type="submission" date="2019-03" db="EMBL/GenBank/DDBJ databases">
        <title>The complete genome sequence of Neokomagataea sp. Jb2 NBRC113641.</title>
        <authorList>
            <person name="Chua K.-O."/>
            <person name="Chan K.-G."/>
            <person name="See-Too W.-S."/>
        </authorList>
    </citation>
    <scope>NUCLEOTIDE SEQUENCE [LARGE SCALE GENOMIC DNA]</scope>
    <source>
        <strain evidence="3 4">Jb2</strain>
    </source>
</reference>
<dbReference type="OrthoDB" id="7278229at2"/>